<sequence>MGEGFWDTMKILVGKEFTRNVHDDVHDWVEKVIPKRVDEVRVEDDKKKSAWTRRMSDVDEEINITISDEEIIKFKESLNLPKIECKFYHPVIRLRLERLMGTQITNLTDRQFMLNFQERLLEDYAHKMDKRCQDREFGELERLKDLVLKEIIPISAAPKQMANHPVMLIDKLCAKLIAARRAQIKIPKVTIPTFLYYDDTPDIDTGLKIGDGHVFRGPGEKLCLGVEKFQTYTEDDELKYSMTHDEYDKLVYVDAAVKEFLQCESVERMYFLANKIIGTLKLVDENTQKFYEDAGSDKFLTAEPAP</sequence>
<organism evidence="1 2">
    <name type="scientific">Phyllotreta striolata</name>
    <name type="common">Striped flea beetle</name>
    <name type="synonym">Crioceris striolata</name>
    <dbReference type="NCBI Taxonomy" id="444603"/>
    <lineage>
        <taxon>Eukaryota</taxon>
        <taxon>Metazoa</taxon>
        <taxon>Ecdysozoa</taxon>
        <taxon>Arthropoda</taxon>
        <taxon>Hexapoda</taxon>
        <taxon>Insecta</taxon>
        <taxon>Pterygota</taxon>
        <taxon>Neoptera</taxon>
        <taxon>Endopterygota</taxon>
        <taxon>Coleoptera</taxon>
        <taxon>Polyphaga</taxon>
        <taxon>Cucujiformia</taxon>
        <taxon>Chrysomeloidea</taxon>
        <taxon>Chrysomelidae</taxon>
        <taxon>Galerucinae</taxon>
        <taxon>Alticini</taxon>
        <taxon>Phyllotreta</taxon>
    </lineage>
</organism>
<name>A0A9N9XPZ6_PHYSR</name>
<keyword evidence="2" id="KW-1185">Reference proteome</keyword>
<gene>
    <name evidence="1" type="ORF">PHYEVI_LOCUS9128</name>
</gene>
<accession>A0A9N9XPZ6</accession>
<proteinExistence type="predicted"/>
<dbReference type="AlphaFoldDB" id="A0A9N9XPZ6"/>
<reference evidence="1" key="1">
    <citation type="submission" date="2022-01" db="EMBL/GenBank/DDBJ databases">
        <authorList>
            <person name="King R."/>
        </authorList>
    </citation>
    <scope>NUCLEOTIDE SEQUENCE</scope>
</reference>
<dbReference type="OrthoDB" id="6150133at2759"/>
<evidence type="ECO:0000313" key="2">
    <source>
        <dbReference type="Proteomes" id="UP001153712"/>
    </source>
</evidence>
<dbReference type="EMBL" id="OU900099">
    <property type="protein sequence ID" value="CAG9862822.1"/>
    <property type="molecule type" value="Genomic_DNA"/>
</dbReference>
<evidence type="ECO:0000313" key="1">
    <source>
        <dbReference type="EMBL" id="CAG9862822.1"/>
    </source>
</evidence>
<dbReference type="Proteomes" id="UP001153712">
    <property type="component" value="Chromosome 6"/>
</dbReference>
<protein>
    <submittedName>
        <fullName evidence="1">Uncharacterized protein</fullName>
    </submittedName>
</protein>